<dbReference type="AlphaFoldDB" id="A0A161XQE3"/>
<dbReference type="Pfam" id="PF13699">
    <property type="entry name" value="eCIS_core"/>
    <property type="match status" value="1"/>
</dbReference>
<feature type="domain" description="Type VII secretion system protein EssD-like" evidence="3">
    <location>
        <begin position="357"/>
        <end position="415"/>
    </location>
</feature>
<dbReference type="Gene3D" id="3.40.570.10">
    <property type="entry name" value="Extracellular Endonuclease, subunit A"/>
    <property type="match status" value="1"/>
</dbReference>
<dbReference type="InterPro" id="IPR044929">
    <property type="entry name" value="DNA/RNA_non-sp_Endonuclease_sf"/>
</dbReference>
<feature type="region of interest" description="Disordered" evidence="1">
    <location>
        <begin position="148"/>
        <end position="190"/>
    </location>
</feature>
<dbReference type="OrthoDB" id="292792at2"/>
<feature type="region of interest" description="Disordered" evidence="1">
    <location>
        <begin position="1"/>
        <end position="38"/>
    </location>
</feature>
<evidence type="ECO:0000313" key="5">
    <source>
        <dbReference type="Proteomes" id="UP000076555"/>
    </source>
</evidence>
<feature type="region of interest" description="Disordered" evidence="1">
    <location>
        <begin position="107"/>
        <end position="126"/>
    </location>
</feature>
<evidence type="ECO:0000259" key="3">
    <source>
        <dbReference type="Pfam" id="PF13930"/>
    </source>
</evidence>
<organism evidence="4 5">
    <name type="scientific">Nodularia spumigena CENA596</name>
    <dbReference type="NCBI Taxonomy" id="1819295"/>
    <lineage>
        <taxon>Bacteria</taxon>
        <taxon>Bacillati</taxon>
        <taxon>Cyanobacteriota</taxon>
        <taxon>Cyanophyceae</taxon>
        <taxon>Nostocales</taxon>
        <taxon>Nodulariaceae</taxon>
        <taxon>Nodularia</taxon>
    </lineage>
</organism>
<evidence type="ECO:0000259" key="2">
    <source>
        <dbReference type="Pfam" id="PF13699"/>
    </source>
</evidence>
<dbReference type="InterPro" id="IPR044927">
    <property type="entry name" value="Endonuclea_NS_2"/>
</dbReference>
<comment type="caution">
    <text evidence="4">The sequence shown here is derived from an EMBL/GenBank/DDBJ whole genome shotgun (WGS) entry which is preliminary data.</text>
</comment>
<feature type="domain" description="eCIS core" evidence="2">
    <location>
        <begin position="201"/>
        <end position="276"/>
    </location>
</feature>
<feature type="compositionally biased region" description="Polar residues" evidence="1">
    <location>
        <begin position="63"/>
        <end position="76"/>
    </location>
</feature>
<protein>
    <submittedName>
        <fullName evidence="4">Uncharacterized protein</fullName>
    </submittedName>
</protein>
<reference evidence="4 5" key="1">
    <citation type="submission" date="2016-04" db="EMBL/GenBank/DDBJ databases">
        <title>Draft Genome Assembly of the Bloom-forming Cyanobacterium Nodularia spumigena Strain CENA596 in Shrimp Production Ponds.</title>
        <authorList>
            <person name="Popin R.V."/>
            <person name="Rigonato J."/>
            <person name="Abreu V.A."/>
            <person name="Andreote A.P."/>
            <person name="Silveira S.B."/>
            <person name="Odebrecht C."/>
            <person name="Fiore M.F."/>
        </authorList>
    </citation>
    <scope>NUCLEOTIDE SEQUENCE [LARGE SCALE GENOMIC DNA]</scope>
    <source>
        <strain evidence="4 5">CENA596</strain>
    </source>
</reference>
<gene>
    <name evidence="4" type="ORF">A2T98_03365</name>
</gene>
<dbReference type="EMBL" id="LWAJ01000035">
    <property type="protein sequence ID" value="KZL51214.1"/>
    <property type="molecule type" value="Genomic_DNA"/>
</dbReference>
<feature type="compositionally biased region" description="Polar residues" evidence="1">
    <location>
        <begin position="1"/>
        <end position="24"/>
    </location>
</feature>
<dbReference type="Pfam" id="PF13930">
    <property type="entry name" value="Endonuclea_NS_2"/>
    <property type="match status" value="1"/>
</dbReference>
<evidence type="ECO:0000256" key="1">
    <source>
        <dbReference type="SAM" id="MobiDB-lite"/>
    </source>
</evidence>
<dbReference type="Proteomes" id="UP000076555">
    <property type="component" value="Unassembled WGS sequence"/>
</dbReference>
<accession>A0A161XQE3</accession>
<evidence type="ECO:0000313" key="4">
    <source>
        <dbReference type="EMBL" id="KZL51214.1"/>
    </source>
</evidence>
<sequence>MTNQKSQARKSTSTNTETQDNQLQGRGFTVQKKSDAHTQKTDLNTLLLQAKTFGHSISKLAGQESSSASPQTSGLSIQPKLSIGEPGDRYEQEADRVASVVVQRINAPSSTGESVQREAMPEEEDELQMKPLADSIQRLEDDEEELQMKSQADSIQRLEDDEEELQMKSQVQRQEAIGGGEASTDLESSINSARVGGQAIADNIREPMEVAFGADFSGVKVHTDGQSDQLNRSIQARAFTTGQDVFFRQGEYNPGSRGGQELLAHELTHVVQQNGGAVQRSPLSYKVTDSKTVEHVIQRYDMTYGALNNDCGTDMHVLIKGNNDPDLSKGSKPSILPSWWPAIGTTERNYFQQYVVQGHLLNQDLGGPGDRMENLTPITKSTNTTHFKHIEDKVKKEVNKGNWVEYRVQADYTTHPLLSDLGVGVPANVAPYLAYFAGEIGADYTVYDPKTFQETGGLRGVKLIKNEGKHLKGTF</sequence>
<dbReference type="RefSeq" id="WP_063871554.1">
    <property type="nucleotide sequence ID" value="NZ_CAWMRI010000035.1"/>
</dbReference>
<feature type="region of interest" description="Disordered" evidence="1">
    <location>
        <begin position="61"/>
        <end position="93"/>
    </location>
</feature>
<name>A0A161XQE3_NODSP</name>
<dbReference type="InterPro" id="IPR025295">
    <property type="entry name" value="eCIS_core_dom"/>
</dbReference>
<proteinExistence type="predicted"/>